<dbReference type="SUPFAM" id="SSF53383">
    <property type="entry name" value="PLP-dependent transferases"/>
    <property type="match status" value="1"/>
</dbReference>
<name>A0ABD3PL89_9STRA</name>
<dbReference type="Gene3D" id="3.40.640.10">
    <property type="entry name" value="Type I PLP-dependent aspartate aminotransferase-like (Major domain)"/>
    <property type="match status" value="1"/>
</dbReference>
<proteinExistence type="predicted"/>
<accession>A0ABD3PL89</accession>
<dbReference type="Gene3D" id="3.90.1150.10">
    <property type="entry name" value="Aspartate Aminotransferase, domain 1"/>
    <property type="match status" value="1"/>
</dbReference>
<evidence type="ECO:0000313" key="3">
    <source>
        <dbReference type="Proteomes" id="UP001530400"/>
    </source>
</evidence>
<dbReference type="InterPro" id="IPR015424">
    <property type="entry name" value="PyrdxlP-dep_Trfase"/>
</dbReference>
<dbReference type="PANTHER" id="PTHR43586">
    <property type="entry name" value="CYSTEINE DESULFURASE"/>
    <property type="match status" value="1"/>
</dbReference>
<dbReference type="Proteomes" id="UP001530400">
    <property type="component" value="Unassembled WGS sequence"/>
</dbReference>
<dbReference type="EMBL" id="JALLPJ020000622">
    <property type="protein sequence ID" value="KAL3787140.1"/>
    <property type="molecule type" value="Genomic_DNA"/>
</dbReference>
<sequence length="937" mass="103441">MATKGFIVTGRAAHDRIARLFLNLVNDDQNQDAGESETKWVDLSPYAAISAGANIKVEFIWENAPRHATKSIRDSVKVYSHLPNGTNVLDDKWTLARLLGSSFVDSAQDVQWGNEAFNSALATLESHCFKGADFVIFANRVGLLCNGVESEPSQFDSSSQQYHFEDLVEVTSNAENPRTPPPAPDNLWVIKDAMSNGAGGIWILDSNNIDEFLDQNVSDDGSIQNKESVLHPTHRYVAQRYAWPPTVYYGRKCHVRVYGCINAKGEAFVHKRCFLHVANDQFQYNNKKGGFEPSVHITNCCANSHDASKFSGEICADLLETESTDQTLALGAYFPSVAASLAELTKRSSSFLRGGHANNGFEYLGMDFVLSSVPGPTSEKRIPKAFLLEVNAPPSQDTATGLPHAEELHDEVISDLLKMCVLPELGMSDIDCGGWKCVYKPTDESPDSSCAKQTVVPSKAAFINRIRWNMYEKKAAREYEMYMSTTAQKSKCESITDGFDHDAFVRLVRSQFPYFSSSRDIFFESGGGAQVSKVVMDSMLSSISCRDRSLVGSICLKEARRALLSILTGRDDDKSRHMLFMGNNATSLLDSLAHRCFSNGLQEGDELILASENHCANVMPWLHLADMVGAQVKWWTVTDKKGSTSNSTPIIESSVLSDLITPKTKIVAISHSSNVIGCVRDIPSICRLVHERTESQAQVVVDGVAASPHMLSSGVFEGDQSMQPDWYVVSLHKMFGPHLGCLIGKNTSLQRLVGQKSTHKLLEMGTMNYEACAGATALSTYFKHVGKEVMKQAGKECAGSDHSMIKSAKTAIISAEAILVDHLLCTLSQSSPMIRIIQDQGHQRIGHYADKINSKKGLARLPFVSFTHANIDSNKIVNHCRSQGVICRACRFLSTDRFWNEMGICDEDVVRFSLAHYNNIDEIDRAVDVLKKMDNWA</sequence>
<dbReference type="InterPro" id="IPR015421">
    <property type="entry name" value="PyrdxlP-dep_Trfase_major"/>
</dbReference>
<dbReference type="Gene3D" id="3.30.470.20">
    <property type="entry name" value="ATP-grasp fold, B domain"/>
    <property type="match status" value="1"/>
</dbReference>
<organism evidence="2 3">
    <name type="scientific">Cyclotella atomus</name>
    <dbReference type="NCBI Taxonomy" id="382360"/>
    <lineage>
        <taxon>Eukaryota</taxon>
        <taxon>Sar</taxon>
        <taxon>Stramenopiles</taxon>
        <taxon>Ochrophyta</taxon>
        <taxon>Bacillariophyta</taxon>
        <taxon>Coscinodiscophyceae</taxon>
        <taxon>Thalassiosirophycidae</taxon>
        <taxon>Stephanodiscales</taxon>
        <taxon>Stephanodiscaceae</taxon>
        <taxon>Cyclotella</taxon>
    </lineage>
</organism>
<dbReference type="InterPro" id="IPR004344">
    <property type="entry name" value="TTL/TTLL_fam"/>
</dbReference>
<dbReference type="PANTHER" id="PTHR43586:SF21">
    <property type="entry name" value="PYRIDOXAL PHOSPHATE (PLP)-DEPENDENT ASPARTATE AMINOTRANSFERASE SUPERFAMILY"/>
    <property type="match status" value="1"/>
</dbReference>
<comment type="caution">
    <text evidence="2">The sequence shown here is derived from an EMBL/GenBank/DDBJ whole genome shotgun (WGS) entry which is preliminary data.</text>
</comment>
<dbReference type="InterPro" id="IPR000192">
    <property type="entry name" value="Aminotrans_V_dom"/>
</dbReference>
<dbReference type="AlphaFoldDB" id="A0ABD3PL89"/>
<evidence type="ECO:0000259" key="1">
    <source>
        <dbReference type="Pfam" id="PF00266"/>
    </source>
</evidence>
<feature type="domain" description="Aminotransferase class V" evidence="1">
    <location>
        <begin position="584"/>
        <end position="925"/>
    </location>
</feature>
<dbReference type="InterPro" id="IPR015422">
    <property type="entry name" value="PyrdxlP-dep_Trfase_small"/>
</dbReference>
<dbReference type="Pfam" id="PF03133">
    <property type="entry name" value="TTL"/>
    <property type="match status" value="1"/>
</dbReference>
<dbReference type="Pfam" id="PF00266">
    <property type="entry name" value="Aminotran_5"/>
    <property type="match status" value="1"/>
</dbReference>
<protein>
    <recommendedName>
        <fullName evidence="1">Aminotransferase class V domain-containing protein</fullName>
    </recommendedName>
</protein>
<keyword evidence="3" id="KW-1185">Reference proteome</keyword>
<reference evidence="2 3" key="1">
    <citation type="submission" date="2024-10" db="EMBL/GenBank/DDBJ databases">
        <title>Updated reference genomes for cyclostephanoid diatoms.</title>
        <authorList>
            <person name="Roberts W.R."/>
            <person name="Alverson A.J."/>
        </authorList>
    </citation>
    <scope>NUCLEOTIDE SEQUENCE [LARGE SCALE GENOMIC DNA]</scope>
    <source>
        <strain evidence="2 3">AJA010-31</strain>
    </source>
</reference>
<gene>
    <name evidence="2" type="ORF">ACHAWO_010698</name>
</gene>
<evidence type="ECO:0000313" key="2">
    <source>
        <dbReference type="EMBL" id="KAL3787140.1"/>
    </source>
</evidence>